<dbReference type="InterPro" id="IPR001034">
    <property type="entry name" value="DeoR_HTH"/>
</dbReference>
<feature type="domain" description="HTH deoR-type" evidence="4">
    <location>
        <begin position="4"/>
        <end position="63"/>
    </location>
</feature>
<evidence type="ECO:0000256" key="2">
    <source>
        <dbReference type="ARBA" id="ARBA00023163"/>
    </source>
</evidence>
<dbReference type="PANTHER" id="PTHR34580">
    <property type="match status" value="1"/>
</dbReference>
<sequence length="340" mass="36477">MYHPTTRLLTVLELLQAHGRLSRADLAARLEVGERSVRRYITMLQEMGIPVVGERGRHGGYRLRPGFKLPPLMFGEEEALAVVLGLLAARRLGLAVAAPAVEGALAKVDRVLPAALRERVGAVGETLTLDLHAAEGPPVSAAVVALGEAARRGRRVRLRYRSRSREETERAFDPYGVVFHAGAWYAAGHCHLRAGTRVFRLDRMLEVVPGDEAAGVARPGDFDALAVVLRSLAAAPRAFPFAVTLATTLDEARRRLPPALATLEETPDGVVLRGSTDSPDWLAGVLAGLECDVVVRDPPELRAALRRLGARLLAMADAGAVASGRRPGPDPAREVAFPLP</sequence>
<keyword evidence="1" id="KW-0805">Transcription regulation</keyword>
<dbReference type="EMBL" id="CADCWL010000203">
    <property type="protein sequence ID" value="CAA9578389.1"/>
    <property type="molecule type" value="Genomic_DNA"/>
</dbReference>
<dbReference type="InterPro" id="IPR036390">
    <property type="entry name" value="WH_DNA-bd_sf"/>
</dbReference>
<dbReference type="InterPro" id="IPR026881">
    <property type="entry name" value="WYL_dom"/>
</dbReference>
<feature type="region of interest" description="Disordered" evidence="3">
    <location>
        <begin position="320"/>
        <end position="340"/>
    </location>
</feature>
<dbReference type="InterPro" id="IPR028349">
    <property type="entry name" value="PafC-like"/>
</dbReference>
<evidence type="ECO:0000259" key="4">
    <source>
        <dbReference type="PROSITE" id="PS51000"/>
    </source>
</evidence>
<reference evidence="5" key="1">
    <citation type="submission" date="2020-02" db="EMBL/GenBank/DDBJ databases">
        <authorList>
            <person name="Meier V. D."/>
        </authorList>
    </citation>
    <scope>NUCLEOTIDE SEQUENCE</scope>
    <source>
        <strain evidence="5">AVDCRST_MAG19</strain>
    </source>
</reference>
<dbReference type="Gene3D" id="1.10.10.10">
    <property type="entry name" value="Winged helix-like DNA-binding domain superfamily/Winged helix DNA-binding domain"/>
    <property type="match status" value="1"/>
</dbReference>
<accession>A0A6J4VGP7</accession>
<dbReference type="InterPro" id="IPR036388">
    <property type="entry name" value="WH-like_DNA-bd_sf"/>
</dbReference>
<dbReference type="PROSITE" id="PS52050">
    <property type="entry name" value="WYL"/>
    <property type="match status" value="1"/>
</dbReference>
<evidence type="ECO:0000256" key="3">
    <source>
        <dbReference type="SAM" id="MobiDB-lite"/>
    </source>
</evidence>
<proteinExistence type="predicted"/>
<dbReference type="InterPro" id="IPR013196">
    <property type="entry name" value="HTH_11"/>
</dbReference>
<evidence type="ECO:0000313" key="5">
    <source>
        <dbReference type="EMBL" id="CAA9578389.1"/>
    </source>
</evidence>
<protein>
    <submittedName>
        <fullName evidence="5">Transcriptional regulator, DeoR family</fullName>
    </submittedName>
</protein>
<dbReference type="GO" id="GO:0003700">
    <property type="term" value="F:DNA-binding transcription factor activity"/>
    <property type="evidence" value="ECO:0007669"/>
    <property type="project" value="InterPro"/>
</dbReference>
<name>A0A6J4VGP7_9BACT</name>
<evidence type="ECO:0000256" key="1">
    <source>
        <dbReference type="ARBA" id="ARBA00023015"/>
    </source>
</evidence>
<dbReference type="InterPro" id="IPR051534">
    <property type="entry name" value="CBASS_pafABC_assoc_protein"/>
</dbReference>
<organism evidence="5">
    <name type="scientific">uncultured Thermomicrobiales bacterium</name>
    <dbReference type="NCBI Taxonomy" id="1645740"/>
    <lineage>
        <taxon>Bacteria</taxon>
        <taxon>Pseudomonadati</taxon>
        <taxon>Thermomicrobiota</taxon>
        <taxon>Thermomicrobia</taxon>
        <taxon>Thermomicrobiales</taxon>
        <taxon>environmental samples</taxon>
    </lineage>
</organism>
<dbReference type="Pfam" id="PF13280">
    <property type="entry name" value="WYL"/>
    <property type="match status" value="1"/>
</dbReference>
<gene>
    <name evidence="5" type="ORF">AVDCRST_MAG19-3636</name>
</gene>
<dbReference type="PROSITE" id="PS51000">
    <property type="entry name" value="HTH_DEOR_2"/>
    <property type="match status" value="1"/>
</dbReference>
<dbReference type="Pfam" id="PF25583">
    <property type="entry name" value="WCX"/>
    <property type="match status" value="1"/>
</dbReference>
<dbReference type="InterPro" id="IPR057727">
    <property type="entry name" value="WCX_dom"/>
</dbReference>
<dbReference type="SUPFAM" id="SSF46785">
    <property type="entry name" value="Winged helix' DNA-binding domain"/>
    <property type="match status" value="1"/>
</dbReference>
<dbReference type="Pfam" id="PF08279">
    <property type="entry name" value="HTH_11"/>
    <property type="match status" value="1"/>
</dbReference>
<dbReference type="PIRSF" id="PIRSF016838">
    <property type="entry name" value="PafC"/>
    <property type="match status" value="1"/>
</dbReference>
<dbReference type="AlphaFoldDB" id="A0A6J4VGP7"/>
<dbReference type="PANTHER" id="PTHR34580:SF3">
    <property type="entry name" value="PROTEIN PAFB"/>
    <property type="match status" value="1"/>
</dbReference>
<keyword evidence="2" id="KW-0804">Transcription</keyword>